<dbReference type="Proteomes" id="UP001385499">
    <property type="component" value="Unassembled WGS sequence"/>
</dbReference>
<evidence type="ECO:0000313" key="2">
    <source>
        <dbReference type="Proteomes" id="UP001385499"/>
    </source>
</evidence>
<dbReference type="InterPro" id="IPR014507">
    <property type="entry name" value="Baseplate_assembly_J_pred"/>
</dbReference>
<name>A0ABU8TJW1_9HYPH</name>
<comment type="caution">
    <text evidence="1">The sequence shown here is derived from an EMBL/GenBank/DDBJ whole genome shotgun (WGS) entry which is preliminary data.</text>
</comment>
<gene>
    <name evidence="1" type="ORF">V6575_10170</name>
</gene>
<accession>A0ABU8TJW1</accession>
<sequence>MTDLDQLPLPQVIESLGFETVLSDLVADAREKLASLGVDWDVGELETDPVKVVLEIAAYRETLLRARINEAARSNLLAFASGSDLDQLVAWLGVTRLEGEDDARLRLRYQLATSGRSAGGPESRYRAIALGASLDVRDVAIWRDGRDPAVRVAVLSSVGGGAPTPTLLSNVLQALNAPDVRVVSDTFVVSSAVQKTVDVVLSVRLAPDASEEILSRLKAKIALDWLTEDLLGFDLARSWIVAHAMQPGVTAVEVLEPKQDTVAQPYEAIGLGTVSIEFAGRGR</sequence>
<keyword evidence="2" id="KW-1185">Reference proteome</keyword>
<organism evidence="1 2">
    <name type="scientific">Roseibium algae</name>
    <dbReference type="NCBI Taxonomy" id="3123038"/>
    <lineage>
        <taxon>Bacteria</taxon>
        <taxon>Pseudomonadati</taxon>
        <taxon>Pseudomonadota</taxon>
        <taxon>Alphaproteobacteria</taxon>
        <taxon>Hyphomicrobiales</taxon>
        <taxon>Stappiaceae</taxon>
        <taxon>Roseibium</taxon>
    </lineage>
</organism>
<proteinExistence type="predicted"/>
<dbReference type="EMBL" id="JBAKIA010000005">
    <property type="protein sequence ID" value="MEJ8474454.1"/>
    <property type="molecule type" value="Genomic_DNA"/>
</dbReference>
<reference evidence="1 2" key="1">
    <citation type="submission" date="2024-02" db="EMBL/GenBank/DDBJ databases">
        <title>Roseibium algae sp. nov., isolated from marine alga (Grateloupia sp.), showing potential in myo-inositol conversion.</title>
        <authorList>
            <person name="Wang Y."/>
        </authorList>
    </citation>
    <scope>NUCLEOTIDE SEQUENCE [LARGE SCALE GENOMIC DNA]</scope>
    <source>
        <strain evidence="1 2">H3510</strain>
    </source>
</reference>
<evidence type="ECO:0000313" key="1">
    <source>
        <dbReference type="EMBL" id="MEJ8474454.1"/>
    </source>
</evidence>
<dbReference type="PIRSF" id="PIRSF020481">
    <property type="entry name" value="BAP"/>
    <property type="match status" value="1"/>
</dbReference>
<dbReference type="RefSeq" id="WP_340274200.1">
    <property type="nucleotide sequence ID" value="NZ_JBAKIA010000005.1"/>
</dbReference>
<protein>
    <submittedName>
        <fullName evidence="1">Baseplate J/gp47 family protein</fullName>
    </submittedName>
</protein>